<feature type="compositionally biased region" description="Basic and acidic residues" evidence="1">
    <location>
        <begin position="396"/>
        <end position="414"/>
    </location>
</feature>
<reference evidence="2" key="1">
    <citation type="submission" date="2022-12" db="EMBL/GenBank/DDBJ databases">
        <authorList>
            <person name="Petersen C."/>
        </authorList>
    </citation>
    <scope>NUCLEOTIDE SEQUENCE</scope>
    <source>
        <strain evidence="2">IBT 21472</strain>
    </source>
</reference>
<protein>
    <submittedName>
        <fullName evidence="2">Uncharacterized protein</fullName>
    </submittedName>
</protein>
<dbReference type="AlphaFoldDB" id="A0A9W9PMN3"/>
<dbReference type="EMBL" id="JAPZBO010000010">
    <property type="protein sequence ID" value="KAJ5299925.1"/>
    <property type="molecule type" value="Genomic_DNA"/>
</dbReference>
<feature type="compositionally biased region" description="Basic residues" evidence="1">
    <location>
        <begin position="474"/>
        <end position="490"/>
    </location>
</feature>
<sequence length="490" mass="55104">MGSHTPIKPFLGPEEDNLPSTPRPPKHALIQDVLSSIKDETEVHDAPISTSLLGRSFNKNGFDPDEAHRAQRRRVIRDSNPFVDNLRSHSKDSLPSPTPVISDVILPPIDETRCDHGLSPTANGDGQSLHLPSLPFDFDPNGLGRSMLPPDGCHKEPDVMIEGSPDDCSLQPPHEAEVPQGTKCEFASPCRMQPSPDGMHYRKVISHIFGRNKATTKLFPCWVWTHYCRKHYQRARYRADQWPFTQCELLLESLGRMESWGGVRSFQLVLRRREQLRLANADTVGQAPGNVDRLATGRKHPTAITSPVPDWLHRCTNREMNFADIRQLVLRARTWMTQLREKEKARQAEASGFGHDGSGEQRPVRQQPSRVRFPDVEILPVFERWVVDEALRQRNNRGHADQDHDARNGHNHGGEDDDEEVADDEDDAPAPAPALATTREIGRTGTNSGRSASQRRRSERNFTNQVSGRNGSHVAKHGAVKKPKKLTKKQ</sequence>
<comment type="caution">
    <text evidence="2">The sequence shown here is derived from an EMBL/GenBank/DDBJ whole genome shotgun (WGS) entry which is preliminary data.</text>
</comment>
<dbReference type="OrthoDB" id="4161595at2759"/>
<evidence type="ECO:0000256" key="1">
    <source>
        <dbReference type="SAM" id="MobiDB-lite"/>
    </source>
</evidence>
<reference evidence="2" key="2">
    <citation type="journal article" date="2023" name="IMA Fungus">
        <title>Comparative genomic study of the Penicillium genus elucidates a diverse pangenome and 15 lateral gene transfer events.</title>
        <authorList>
            <person name="Petersen C."/>
            <person name="Sorensen T."/>
            <person name="Nielsen M.R."/>
            <person name="Sondergaard T.E."/>
            <person name="Sorensen J.L."/>
            <person name="Fitzpatrick D.A."/>
            <person name="Frisvad J.C."/>
            <person name="Nielsen K.L."/>
        </authorList>
    </citation>
    <scope>NUCLEOTIDE SEQUENCE</scope>
    <source>
        <strain evidence="2">IBT 21472</strain>
    </source>
</reference>
<dbReference type="Proteomes" id="UP001147746">
    <property type="component" value="Unassembled WGS sequence"/>
</dbReference>
<name>A0A9W9PMN3_9EURO</name>
<gene>
    <name evidence="2" type="ORF">N7476_011482</name>
</gene>
<organism evidence="2 3">
    <name type="scientific">Penicillium atrosanguineum</name>
    <dbReference type="NCBI Taxonomy" id="1132637"/>
    <lineage>
        <taxon>Eukaryota</taxon>
        <taxon>Fungi</taxon>
        <taxon>Dikarya</taxon>
        <taxon>Ascomycota</taxon>
        <taxon>Pezizomycotina</taxon>
        <taxon>Eurotiomycetes</taxon>
        <taxon>Eurotiomycetidae</taxon>
        <taxon>Eurotiales</taxon>
        <taxon>Aspergillaceae</taxon>
        <taxon>Penicillium</taxon>
    </lineage>
</organism>
<feature type="region of interest" description="Disordered" evidence="1">
    <location>
        <begin position="1"/>
        <end position="26"/>
    </location>
</feature>
<evidence type="ECO:0000313" key="3">
    <source>
        <dbReference type="Proteomes" id="UP001147746"/>
    </source>
</evidence>
<feature type="compositionally biased region" description="Polar residues" evidence="1">
    <location>
        <begin position="461"/>
        <end position="470"/>
    </location>
</feature>
<accession>A0A9W9PMN3</accession>
<feature type="region of interest" description="Disordered" evidence="1">
    <location>
        <begin position="341"/>
        <end position="369"/>
    </location>
</feature>
<keyword evidence="3" id="KW-1185">Reference proteome</keyword>
<proteinExistence type="predicted"/>
<feature type="region of interest" description="Disordered" evidence="1">
    <location>
        <begin position="396"/>
        <end position="490"/>
    </location>
</feature>
<evidence type="ECO:0000313" key="2">
    <source>
        <dbReference type="EMBL" id="KAJ5299925.1"/>
    </source>
</evidence>
<feature type="compositionally biased region" description="Acidic residues" evidence="1">
    <location>
        <begin position="415"/>
        <end position="428"/>
    </location>
</feature>